<comment type="similarity">
    <text evidence="1">Belongs to the LDH2/MDH2 oxidoreductase family.</text>
</comment>
<dbReference type="InterPro" id="IPR036111">
    <property type="entry name" value="Mal/L-sulfo/L-lacto_DH-like_sf"/>
</dbReference>
<dbReference type="AlphaFoldDB" id="A0AAE9YWF4"/>
<gene>
    <name evidence="3" type="ORF">SG35_030620</name>
</gene>
<evidence type="ECO:0000256" key="1">
    <source>
        <dbReference type="ARBA" id="ARBA00006056"/>
    </source>
</evidence>
<accession>A0AAE9YWF4</accession>
<keyword evidence="4" id="KW-1185">Reference proteome</keyword>
<dbReference type="EMBL" id="CP059736">
    <property type="protein sequence ID" value="WDE02118.1"/>
    <property type="molecule type" value="Genomic_DNA"/>
</dbReference>
<name>A0AAE9YWF4_9GAMM</name>
<dbReference type="InterPro" id="IPR043144">
    <property type="entry name" value="Mal/L-sulf/L-lact_DH-like_ah"/>
</dbReference>
<keyword evidence="2" id="KW-0560">Oxidoreductase</keyword>
<dbReference type="GO" id="GO:0016491">
    <property type="term" value="F:oxidoreductase activity"/>
    <property type="evidence" value="ECO:0007669"/>
    <property type="project" value="UniProtKB-KW"/>
</dbReference>
<reference evidence="3 4" key="1">
    <citation type="journal article" date="2015" name="Genome Announc.">
        <title>Draft Genome Sequences of Marine Isolates of Thalassomonas viridans and Thalassomonas actiniarum.</title>
        <authorList>
            <person name="Olonade I."/>
            <person name="van Zyl L.J."/>
            <person name="Trindade M."/>
        </authorList>
    </citation>
    <scope>NUCLEOTIDE SEQUENCE [LARGE SCALE GENOMIC DNA]</scope>
    <source>
        <strain evidence="3 4">A5K-106</strain>
    </source>
</reference>
<dbReference type="PANTHER" id="PTHR11091:SF0">
    <property type="entry name" value="MALATE DEHYDROGENASE"/>
    <property type="match status" value="1"/>
</dbReference>
<evidence type="ECO:0000256" key="2">
    <source>
        <dbReference type="ARBA" id="ARBA00023002"/>
    </source>
</evidence>
<dbReference type="InterPro" id="IPR043143">
    <property type="entry name" value="Mal/L-sulf/L-lact_DH-like_NADP"/>
</dbReference>
<dbReference type="RefSeq" id="WP_053043080.1">
    <property type="nucleotide sequence ID" value="NZ_CP059736.1"/>
</dbReference>
<dbReference type="KEGG" id="tact:SG35_030620"/>
<dbReference type="Gene3D" id="1.10.1530.10">
    <property type="match status" value="1"/>
</dbReference>
<reference evidence="3 4" key="2">
    <citation type="journal article" date="2022" name="Mar. Drugs">
        <title>Bioassay-Guided Fractionation Leads to the Detection of Cholic Acid Generated by the Rare Thalassomonas sp.</title>
        <authorList>
            <person name="Pheiffer F."/>
            <person name="Schneider Y.K."/>
            <person name="Hansen E.H."/>
            <person name="Andersen J.H."/>
            <person name="Isaksson J."/>
            <person name="Busche T."/>
            <person name="R C."/>
            <person name="Kalinowski J."/>
            <person name="Zyl L.V."/>
            <person name="Trindade M."/>
        </authorList>
    </citation>
    <scope>NUCLEOTIDE SEQUENCE [LARGE SCALE GENOMIC DNA]</scope>
    <source>
        <strain evidence="3 4">A5K-106</strain>
    </source>
</reference>
<dbReference type="Gene3D" id="3.30.1370.60">
    <property type="entry name" value="Hypothetical oxidoreductase yiak, domain 2"/>
    <property type="match status" value="1"/>
</dbReference>
<evidence type="ECO:0000313" key="3">
    <source>
        <dbReference type="EMBL" id="WDE02118.1"/>
    </source>
</evidence>
<sequence length="342" mass="37638">MKQHNISVESLSTIISASLESFDLSDRHKAFISNGLLNPSLWGIDSHGVGLLATYLQELKGGRAKSRPDIQCHHKFPVVGQLDADQALGLVAGFEAVEKSIELAKDFGISAIGVKNSNHFGAAANYTYHAAKQGYICLCVSNADSLVSPYNGTDKLFGTNPLSFAAPGENGDVFCLDMATSQVSLSKIMRHLATDMPIENDWVSYVDRESREIGPLKPLGGYKGQGLAMMVTILTSVLNQSLFDWELSHLYAPPYDEPRQVSHFYITINIEAFMGKAMFEKRLSLLLEKVRESGAVDGETIFCAGDKESKTAALRREQGIPLTQEQWQFYRQLAQELQLNIG</sequence>
<organism evidence="3 4">
    <name type="scientific">Thalassomonas actiniarum</name>
    <dbReference type="NCBI Taxonomy" id="485447"/>
    <lineage>
        <taxon>Bacteria</taxon>
        <taxon>Pseudomonadati</taxon>
        <taxon>Pseudomonadota</taxon>
        <taxon>Gammaproteobacteria</taxon>
        <taxon>Alteromonadales</taxon>
        <taxon>Colwelliaceae</taxon>
        <taxon>Thalassomonas</taxon>
    </lineage>
</organism>
<evidence type="ECO:0000313" key="4">
    <source>
        <dbReference type="Proteomes" id="UP000032568"/>
    </source>
</evidence>
<dbReference type="SUPFAM" id="SSF89733">
    <property type="entry name" value="L-sulfolactate dehydrogenase-like"/>
    <property type="match status" value="1"/>
</dbReference>
<dbReference type="Pfam" id="PF02615">
    <property type="entry name" value="Ldh_2"/>
    <property type="match status" value="1"/>
</dbReference>
<protein>
    <submittedName>
        <fullName evidence="3">Ldh family oxidoreductase</fullName>
    </submittedName>
</protein>
<dbReference type="InterPro" id="IPR003767">
    <property type="entry name" value="Malate/L-lactate_DH-like"/>
</dbReference>
<proteinExistence type="inferred from homology"/>
<dbReference type="PANTHER" id="PTHR11091">
    <property type="entry name" value="OXIDOREDUCTASE-RELATED"/>
    <property type="match status" value="1"/>
</dbReference>
<dbReference type="Proteomes" id="UP000032568">
    <property type="component" value="Chromosome pTact"/>
</dbReference>